<gene>
    <name evidence="3" type="ORF">COT97_05330</name>
</gene>
<dbReference type="AlphaFoldDB" id="A0A2H0V3M4"/>
<feature type="compositionally biased region" description="Basic and acidic residues" evidence="2">
    <location>
        <begin position="13"/>
        <end position="32"/>
    </location>
</feature>
<evidence type="ECO:0000256" key="2">
    <source>
        <dbReference type="SAM" id="MobiDB-lite"/>
    </source>
</evidence>
<reference evidence="4" key="1">
    <citation type="submission" date="2017-09" db="EMBL/GenBank/DDBJ databases">
        <title>Depth-based differentiation of microbial function through sediment-hosted aquifers and enrichment of novel symbionts in the deep terrestrial subsurface.</title>
        <authorList>
            <person name="Probst A.J."/>
            <person name="Ladd B."/>
            <person name="Jarett J.K."/>
            <person name="Geller-Mcgrath D.E."/>
            <person name="Sieber C.M.K."/>
            <person name="Emerson J.B."/>
            <person name="Anantharaman K."/>
            <person name="Thomas B.C."/>
            <person name="Malmstrom R."/>
            <person name="Stieglmeier M."/>
            <person name="Klingl A."/>
            <person name="Woyke T."/>
            <person name="Ryan C.M."/>
            <person name="Banfield J.F."/>
        </authorList>
    </citation>
    <scope>NUCLEOTIDE SEQUENCE [LARGE SCALE GENOMIC DNA]</scope>
</reference>
<protein>
    <submittedName>
        <fullName evidence="3">Uncharacterized protein</fullName>
    </submittedName>
</protein>
<dbReference type="EMBL" id="PFAP01000045">
    <property type="protein sequence ID" value="PIR93665.1"/>
    <property type="molecule type" value="Genomic_DNA"/>
</dbReference>
<evidence type="ECO:0000313" key="3">
    <source>
        <dbReference type="EMBL" id="PIR93665.1"/>
    </source>
</evidence>
<dbReference type="Proteomes" id="UP000229901">
    <property type="component" value="Unassembled WGS sequence"/>
</dbReference>
<feature type="region of interest" description="Disordered" evidence="2">
    <location>
        <begin position="1"/>
        <end position="37"/>
    </location>
</feature>
<proteinExistence type="predicted"/>
<accession>A0A2H0V3M4</accession>
<feature type="coiled-coil region" evidence="1">
    <location>
        <begin position="112"/>
        <end position="139"/>
    </location>
</feature>
<name>A0A2H0V3M4_9BACT</name>
<comment type="caution">
    <text evidence="3">The sequence shown here is derived from an EMBL/GenBank/DDBJ whole genome shotgun (WGS) entry which is preliminary data.</text>
</comment>
<evidence type="ECO:0000256" key="1">
    <source>
        <dbReference type="SAM" id="Coils"/>
    </source>
</evidence>
<sequence>MQNFFEKIFGTSKKTETPKTPDRPKREDRPTEIDPSWPEMTLERLDDVPLGAFPSEIVAPLFQAIDFELHEHEPGYVYAKTDLNKFHSVQDEIKRVCLYYKITPPKNIPVDLKEKEMKIDQLVAELKQAIVEKKELKTIYRIMKKFYTEGIITEEFVISELE</sequence>
<organism evidence="3 4">
    <name type="scientific">Candidatus Falkowbacteria bacterium CG10_big_fil_rev_8_21_14_0_10_39_11</name>
    <dbReference type="NCBI Taxonomy" id="1974565"/>
    <lineage>
        <taxon>Bacteria</taxon>
        <taxon>Candidatus Falkowiibacteriota</taxon>
    </lineage>
</organism>
<evidence type="ECO:0000313" key="4">
    <source>
        <dbReference type="Proteomes" id="UP000229901"/>
    </source>
</evidence>
<keyword evidence="1" id="KW-0175">Coiled coil</keyword>